<evidence type="ECO:0000256" key="2">
    <source>
        <dbReference type="ARBA" id="ARBA00022723"/>
    </source>
</evidence>
<sequence>MFMNKKRLFFLFLLLLISVTTLFFRKDLNSLYQRVAYFSFCEKPILYRIGNIDSRFELTKQELMDRTSTAAEIWNRSYENTLFEYSPEGDLEINLVFDERQTLLNKINRMNGSVSDERNSLESRIANFKRWQEEIEQEMDALNKEIESWNDKGGAPPEKYDELNRKQKELRVEINELNKTAQELNQTTTNINQRVTNLNETISSFNSILQVKPEEGVFIPYENKIEVYFYTNDDELVHTIAHEMGHALGLGHLNHTDALMNPIVSENTQLSNEDLSLLNTFCSEQNRFELLKNDMRTLVNNYITRINKN</sequence>
<dbReference type="SUPFAM" id="SSF55486">
    <property type="entry name" value="Metalloproteases ('zincins'), catalytic domain"/>
    <property type="match status" value="1"/>
</dbReference>
<keyword evidence="3" id="KW-0378">Hydrolase</keyword>
<dbReference type="InterPro" id="IPR001818">
    <property type="entry name" value="Pept_M10_metallopeptidase"/>
</dbReference>
<dbReference type="GO" id="GO:0004222">
    <property type="term" value="F:metalloendopeptidase activity"/>
    <property type="evidence" value="ECO:0007669"/>
    <property type="project" value="InterPro"/>
</dbReference>
<reference evidence="7 8" key="1">
    <citation type="journal article" date="2015" name="Nature">
        <title>rRNA introns, odd ribosomes, and small enigmatic genomes across a large radiation of phyla.</title>
        <authorList>
            <person name="Brown C.T."/>
            <person name="Hug L.A."/>
            <person name="Thomas B.C."/>
            <person name="Sharon I."/>
            <person name="Castelle C.J."/>
            <person name="Singh A."/>
            <person name="Wilkins M.J."/>
            <person name="Williams K.H."/>
            <person name="Banfield J.F."/>
        </authorList>
    </citation>
    <scope>NUCLEOTIDE SEQUENCE [LARGE SCALE GENOMIC DNA]</scope>
</reference>
<dbReference type="Proteomes" id="UP000034507">
    <property type="component" value="Unassembled WGS sequence"/>
</dbReference>
<keyword evidence="1" id="KW-0645">Protease</keyword>
<dbReference type="Gene3D" id="1.20.5.300">
    <property type="match status" value="1"/>
</dbReference>
<evidence type="ECO:0000313" key="8">
    <source>
        <dbReference type="Proteomes" id="UP000034507"/>
    </source>
</evidence>
<dbReference type="GO" id="GO:0008270">
    <property type="term" value="F:zinc ion binding"/>
    <property type="evidence" value="ECO:0007669"/>
    <property type="project" value="InterPro"/>
</dbReference>
<dbReference type="InterPro" id="IPR024079">
    <property type="entry name" value="MetalloPept_cat_dom_sf"/>
</dbReference>
<evidence type="ECO:0000256" key="5">
    <source>
        <dbReference type="SAM" id="Coils"/>
    </source>
</evidence>
<feature type="coiled-coil region" evidence="5">
    <location>
        <begin position="125"/>
        <end position="201"/>
    </location>
</feature>
<gene>
    <name evidence="7" type="ORF">UU77_C0020G0009</name>
</gene>
<evidence type="ECO:0000259" key="6">
    <source>
        <dbReference type="Pfam" id="PF00413"/>
    </source>
</evidence>
<keyword evidence="5" id="KW-0175">Coiled coil</keyword>
<evidence type="ECO:0000256" key="1">
    <source>
        <dbReference type="ARBA" id="ARBA00022670"/>
    </source>
</evidence>
<keyword evidence="2" id="KW-0479">Metal-binding</keyword>
<keyword evidence="4" id="KW-0862">Zinc</keyword>
<accession>A0A0G0X8G5</accession>
<comment type="caution">
    <text evidence="7">The sequence shown here is derived from an EMBL/GenBank/DDBJ whole genome shotgun (WGS) entry which is preliminary data.</text>
</comment>
<evidence type="ECO:0000256" key="4">
    <source>
        <dbReference type="ARBA" id="ARBA00022833"/>
    </source>
</evidence>
<proteinExistence type="predicted"/>
<organism evidence="7 8">
    <name type="scientific">candidate division WWE3 bacterium GW2011_GWC1_41_7</name>
    <dbReference type="NCBI Taxonomy" id="1619119"/>
    <lineage>
        <taxon>Bacteria</taxon>
        <taxon>Katanobacteria</taxon>
    </lineage>
</organism>
<protein>
    <recommendedName>
        <fullName evidence="6">Peptidase M10 metallopeptidase domain-containing protein</fullName>
    </recommendedName>
</protein>
<feature type="domain" description="Peptidase M10 metallopeptidase" evidence="6">
    <location>
        <begin position="45"/>
        <end position="276"/>
    </location>
</feature>
<dbReference type="EMBL" id="LCBX01000020">
    <property type="protein sequence ID" value="KKS20682.1"/>
    <property type="molecule type" value="Genomic_DNA"/>
</dbReference>
<dbReference type="AlphaFoldDB" id="A0A0G0X8G5"/>
<dbReference type="Gene3D" id="3.40.390.10">
    <property type="entry name" value="Collagenase (Catalytic Domain)"/>
    <property type="match status" value="1"/>
</dbReference>
<dbReference type="GO" id="GO:0006508">
    <property type="term" value="P:proteolysis"/>
    <property type="evidence" value="ECO:0007669"/>
    <property type="project" value="UniProtKB-KW"/>
</dbReference>
<dbReference type="Pfam" id="PF00413">
    <property type="entry name" value="Peptidase_M10"/>
    <property type="match status" value="1"/>
</dbReference>
<name>A0A0G0X8G5_UNCKA</name>
<evidence type="ECO:0000256" key="3">
    <source>
        <dbReference type="ARBA" id="ARBA00022801"/>
    </source>
</evidence>
<dbReference type="GO" id="GO:0031012">
    <property type="term" value="C:extracellular matrix"/>
    <property type="evidence" value="ECO:0007669"/>
    <property type="project" value="InterPro"/>
</dbReference>
<evidence type="ECO:0000313" key="7">
    <source>
        <dbReference type="EMBL" id="KKS20682.1"/>
    </source>
</evidence>